<gene>
    <name evidence="2" type="ORF">FRV6_08521</name>
</gene>
<sequence>MSCFPYPRDTDVEAIRVPLIARIQYSITGQTDFSDFFKRALDASHSLASAIQSWLFFGLASEALGRNIRHEEFAGAELDGPHPSIDLRIPEWYWRELKARWDEPDDSLTAAEFEAKRTELKKIYESAQIVVIYIDLLANSLDDNKLTEILLSIHMLLYLVAYVLDSNTLKVTQTTTSSASTKLLKRRMVKNGWCEKRLNFLDASPMFYPAFYSLSSLKPPRINAEDHSSCGSDICLLTSKLSKPLHRTDGCLCEDVVVPVDRVYTIVASGGIPLVRITRSPLGKIELEVVPYTPSFRFIAISHVWGDQQFGSAQNCLPKCQVGYLEEVLSGLPTSMDDWGLREWVAYWRSSRPGEIAPPSRAYEYFWLDSFCIPQAVEHADLRSKAIESMNLIYAAASHTFVFDKGLQALDAGRRPASLTHGGRPTYYSPQDENLLEVVAYIYASNWMGRAWTLQEGILSGRIVFPLHGSLAYLKLLRPHYDGGSGDFWEYLMTWIPKDFRRSARELLPRWSKPKTSVGKRLQDESEPFCEPLRHQLFTHLKNSLHVEEYKDYARTPLPRVSRASTLSSLAQQVSPSGEHTLKLGSAGFTFETRKAAQALKFYLLSSAHRSDRFRLLLPDQKDAKSLKYNVEAVQRSNDQQSAAPTNVFCILVDNEPPERGARFIVNRSVGNKYFLHFDCPLRLTEIDDSESPSDAQQDPKHECGAVSLNGDFIIERSYEPQDLSISRPQNPEQYSDRLIVIGGAICGTINLGERYLIRAI</sequence>
<dbReference type="EMBL" id="FMJY01000004">
    <property type="protein sequence ID" value="SCO84394.1"/>
    <property type="molecule type" value="Genomic_DNA"/>
</dbReference>
<dbReference type="VEuPathDB" id="FungiDB:FOIG_15420"/>
<dbReference type="VEuPathDB" id="FungiDB:FOZG_13500"/>
<dbReference type="PANTHER" id="PTHR39596">
    <property type="match status" value="1"/>
</dbReference>
<feature type="domain" description="Heterokaryon incompatibility" evidence="1">
    <location>
        <begin position="298"/>
        <end position="456"/>
    </location>
</feature>
<dbReference type="OrthoDB" id="2426273at2759"/>
<dbReference type="Proteomes" id="UP000219369">
    <property type="component" value="Unassembled WGS sequence"/>
</dbReference>
<reference evidence="3" key="1">
    <citation type="submission" date="2016-09" db="EMBL/GenBank/DDBJ databases">
        <authorList>
            <person name="Guldener U."/>
        </authorList>
    </citation>
    <scope>NUCLEOTIDE SEQUENCE [LARGE SCALE GENOMIC DNA]</scope>
    <source>
        <strain evidence="3">V64-1</strain>
    </source>
</reference>
<name>A0A2H3T6Q1_FUSOX</name>
<dbReference type="VEuPathDB" id="FungiDB:HZS61_010519"/>
<dbReference type="Pfam" id="PF06985">
    <property type="entry name" value="HET"/>
    <property type="match status" value="1"/>
</dbReference>
<dbReference type="VEuPathDB" id="FungiDB:FOC1_g10001664"/>
<evidence type="ECO:0000313" key="3">
    <source>
        <dbReference type="Proteomes" id="UP000219369"/>
    </source>
</evidence>
<evidence type="ECO:0000259" key="1">
    <source>
        <dbReference type="Pfam" id="PF06985"/>
    </source>
</evidence>
<accession>A0A2H3T6Q1</accession>
<proteinExistence type="predicted"/>
<organism evidence="2 3">
    <name type="scientific">Fusarium oxysporum</name>
    <name type="common">Fusarium vascular wilt</name>
    <dbReference type="NCBI Taxonomy" id="5507"/>
    <lineage>
        <taxon>Eukaryota</taxon>
        <taxon>Fungi</taxon>
        <taxon>Dikarya</taxon>
        <taxon>Ascomycota</taxon>
        <taxon>Pezizomycotina</taxon>
        <taxon>Sordariomycetes</taxon>
        <taxon>Hypocreomycetidae</taxon>
        <taxon>Hypocreales</taxon>
        <taxon>Nectriaceae</taxon>
        <taxon>Fusarium</taxon>
        <taxon>Fusarium oxysporum species complex</taxon>
    </lineage>
</organism>
<dbReference type="PANTHER" id="PTHR39596:SF3">
    <property type="entry name" value="HETEROKARYON INCOMPATIBILITY DOMAIN-CONTAINING PROTEIN"/>
    <property type="match status" value="1"/>
</dbReference>
<dbReference type="AlphaFoldDB" id="A0A2H3T6Q1"/>
<evidence type="ECO:0000313" key="2">
    <source>
        <dbReference type="EMBL" id="SCO84394.1"/>
    </source>
</evidence>
<protein>
    <recommendedName>
        <fullName evidence="1">Heterokaryon incompatibility domain-containing protein</fullName>
    </recommendedName>
</protein>
<dbReference type="InterPro" id="IPR010730">
    <property type="entry name" value="HET"/>
</dbReference>
<dbReference type="VEuPathDB" id="FungiDB:FOC4_g10000615"/>